<keyword evidence="4" id="KW-1185">Reference proteome</keyword>
<keyword evidence="1" id="KW-0378">Hydrolase</keyword>
<dbReference type="Gene3D" id="3.90.79.10">
    <property type="entry name" value="Nucleoside Triphosphate Pyrophosphohydrolase"/>
    <property type="match status" value="1"/>
</dbReference>
<sequence length="247" mass="27614">MSSSSTKSVPRSEAPIFSQYAAENFVQGAGVAIFHIASARVVVCSAVDRRIGKYYFLPKGRRDAGEDTRTGAEREGFEESGYRNRLLPLPTIHHQPQAHPRVTAQPMTAEPIWIQMMPLARNTKQYLLYWYIAETLPPDVEPLLVSKPNEPYKPPPAFPSGLTLRERLAMEPKGYEPVHHEGTGVDEEEQTYESHLVSVEEGMALLGGTGSVMADVVRRGWEGIQKRLEMEKADETRVESPEQIPSV</sequence>
<evidence type="ECO:0000259" key="2">
    <source>
        <dbReference type="PROSITE" id="PS51462"/>
    </source>
</evidence>
<dbReference type="EMBL" id="WVTA01000018">
    <property type="protein sequence ID" value="KAK3197532.1"/>
    <property type="molecule type" value="Genomic_DNA"/>
</dbReference>
<evidence type="ECO:0000313" key="3">
    <source>
        <dbReference type="EMBL" id="KAK3197532.1"/>
    </source>
</evidence>
<evidence type="ECO:0000256" key="1">
    <source>
        <dbReference type="ARBA" id="ARBA00022801"/>
    </source>
</evidence>
<accession>A0AAN6RCZ0</accession>
<dbReference type="InterPro" id="IPR000086">
    <property type="entry name" value="NUDIX_hydrolase_dom"/>
</dbReference>
<dbReference type="InterPro" id="IPR020084">
    <property type="entry name" value="NUDIX_hydrolase_CS"/>
</dbReference>
<feature type="domain" description="Nudix hydrolase" evidence="2">
    <location>
        <begin position="24"/>
        <end position="168"/>
    </location>
</feature>
<dbReference type="Proteomes" id="UP001280581">
    <property type="component" value="Unassembled WGS sequence"/>
</dbReference>
<dbReference type="PROSITE" id="PS00893">
    <property type="entry name" value="NUDIX_BOX"/>
    <property type="match status" value="1"/>
</dbReference>
<organism evidence="3 4">
    <name type="scientific">Pseudopithomyces chartarum</name>
    <dbReference type="NCBI Taxonomy" id="1892770"/>
    <lineage>
        <taxon>Eukaryota</taxon>
        <taxon>Fungi</taxon>
        <taxon>Dikarya</taxon>
        <taxon>Ascomycota</taxon>
        <taxon>Pezizomycotina</taxon>
        <taxon>Dothideomycetes</taxon>
        <taxon>Pleosporomycetidae</taxon>
        <taxon>Pleosporales</taxon>
        <taxon>Massarineae</taxon>
        <taxon>Didymosphaeriaceae</taxon>
        <taxon>Pseudopithomyces</taxon>
    </lineage>
</organism>
<dbReference type="SUPFAM" id="SSF55811">
    <property type="entry name" value="Nudix"/>
    <property type="match status" value="1"/>
</dbReference>
<proteinExistence type="predicted"/>
<dbReference type="InterPro" id="IPR015797">
    <property type="entry name" value="NUDIX_hydrolase-like_dom_sf"/>
</dbReference>
<protein>
    <recommendedName>
        <fullName evidence="2">Nudix hydrolase domain-containing protein</fullName>
    </recommendedName>
</protein>
<evidence type="ECO:0000313" key="4">
    <source>
        <dbReference type="Proteomes" id="UP001280581"/>
    </source>
</evidence>
<dbReference type="PROSITE" id="PS51462">
    <property type="entry name" value="NUDIX"/>
    <property type="match status" value="1"/>
</dbReference>
<dbReference type="AlphaFoldDB" id="A0AAN6RCZ0"/>
<gene>
    <name evidence="3" type="ORF">GRF29_216g530351</name>
</gene>
<comment type="caution">
    <text evidence="3">The sequence shown here is derived from an EMBL/GenBank/DDBJ whole genome shotgun (WGS) entry which is preliminary data.</text>
</comment>
<name>A0AAN6RCZ0_9PLEO</name>
<reference evidence="3 4" key="1">
    <citation type="submission" date="2021-02" db="EMBL/GenBank/DDBJ databases">
        <title>Genome assembly of Pseudopithomyces chartarum.</title>
        <authorList>
            <person name="Jauregui R."/>
            <person name="Singh J."/>
            <person name="Voisey C."/>
        </authorList>
    </citation>
    <scope>NUCLEOTIDE SEQUENCE [LARGE SCALE GENOMIC DNA]</scope>
    <source>
        <strain evidence="3 4">AGR01</strain>
    </source>
</reference>
<dbReference type="GO" id="GO:0016787">
    <property type="term" value="F:hydrolase activity"/>
    <property type="evidence" value="ECO:0007669"/>
    <property type="project" value="UniProtKB-KW"/>
</dbReference>
<dbReference type="Pfam" id="PF00293">
    <property type="entry name" value="NUDIX"/>
    <property type="match status" value="1"/>
</dbReference>